<organism evidence="1 2">
    <name type="scientific">Glutamicibacter nicotianae</name>
    <name type="common">Arthrobacter nicotianae</name>
    <dbReference type="NCBI Taxonomy" id="37929"/>
    <lineage>
        <taxon>Bacteria</taxon>
        <taxon>Bacillati</taxon>
        <taxon>Actinomycetota</taxon>
        <taxon>Actinomycetes</taxon>
        <taxon>Micrococcales</taxon>
        <taxon>Micrococcaceae</taxon>
        <taxon>Glutamicibacter</taxon>
    </lineage>
</organism>
<dbReference type="PANTHER" id="PTHR42110:SF1">
    <property type="entry name" value="L-ASPARAGINASE, PUTATIVE (AFU_ORTHOLOGUE AFUA_3G11890)-RELATED"/>
    <property type="match status" value="1"/>
</dbReference>
<dbReference type="Proteomes" id="UP000316242">
    <property type="component" value="Unassembled WGS sequence"/>
</dbReference>
<proteinExistence type="predicted"/>
<name>A0ABQ0RKW6_GLUNI</name>
<protein>
    <submittedName>
        <fullName evidence="1">Asparaginase</fullName>
    </submittedName>
</protein>
<dbReference type="Pfam" id="PF06089">
    <property type="entry name" value="Asparaginase_II"/>
    <property type="match status" value="1"/>
</dbReference>
<comment type="caution">
    <text evidence="1">The sequence shown here is derived from an EMBL/GenBank/DDBJ whole genome shotgun (WGS) entry which is preliminary data.</text>
</comment>
<evidence type="ECO:0000313" key="1">
    <source>
        <dbReference type="EMBL" id="GEC12454.1"/>
    </source>
</evidence>
<sequence>MTPADPQTLRASLANQALPQHEPLVIATRGDAVESIHYGSAVLLDASGSIAASRGDAQAVFYPRSALKPLFAVGMLRAGLQFDDQQLALASASHSGAERHQQVAASTLAAAGLDEHALRNSTDLPYGAAERQRHLAAGGKATQLAQNCSGKHAALAALCQLKGWDTADYLNDQRLLDLLQDTVEELAGEEISGVSTDGCGTPVYRMSLAGLARAFGKLASAAEGTAEHRVAAAMSGYPELVAGEGRDVTELMRVLPGAVAKDGFEGIQAVGLPDGSALAVKIADGSDRARMPITAKLLAEHLGSEAALALESLATSPALGGGQPVGLLAAL</sequence>
<keyword evidence="2" id="KW-1185">Reference proteome</keyword>
<dbReference type="RefSeq" id="WP_255314462.1">
    <property type="nucleotide sequence ID" value="NZ_BAAAWM010000001.1"/>
</dbReference>
<dbReference type="PANTHER" id="PTHR42110">
    <property type="entry name" value="L-ASPARAGINASE, PUTATIVE (AFU_ORTHOLOGUE AFUA_3G11890)-RELATED"/>
    <property type="match status" value="1"/>
</dbReference>
<dbReference type="InterPro" id="IPR010349">
    <property type="entry name" value="Asparaginase_II"/>
</dbReference>
<accession>A0ABQ0RKW6</accession>
<reference evidence="1 2" key="1">
    <citation type="submission" date="2019-06" db="EMBL/GenBank/DDBJ databases">
        <title>Whole genome shotgun sequence of Glutamicibacter nicotianae NBRC 14234.</title>
        <authorList>
            <person name="Hosoyama A."/>
            <person name="Uohara A."/>
            <person name="Ohji S."/>
            <person name="Ichikawa N."/>
        </authorList>
    </citation>
    <scope>NUCLEOTIDE SEQUENCE [LARGE SCALE GENOMIC DNA]</scope>
    <source>
        <strain evidence="1 2">NBRC 14234</strain>
    </source>
</reference>
<gene>
    <name evidence="1" type="ORF">ANI01nite_16570</name>
</gene>
<evidence type="ECO:0000313" key="2">
    <source>
        <dbReference type="Proteomes" id="UP000316242"/>
    </source>
</evidence>
<dbReference type="EMBL" id="BJNE01000005">
    <property type="protein sequence ID" value="GEC12454.1"/>
    <property type="molecule type" value="Genomic_DNA"/>
</dbReference>